<accession>C9MSC1</accession>
<name>C9MSC1_9BACT</name>
<dbReference type="EMBL" id="ACVA01000063">
    <property type="protein sequence ID" value="EEX17576.1"/>
    <property type="molecule type" value="Genomic_DNA"/>
</dbReference>
<protein>
    <submittedName>
        <fullName evidence="1">Uncharacterized protein</fullName>
    </submittedName>
</protein>
<evidence type="ECO:0000313" key="1">
    <source>
        <dbReference type="EMBL" id="EEX17576.1"/>
    </source>
</evidence>
<proteinExistence type="predicted"/>
<dbReference type="AlphaFoldDB" id="C9MSC1"/>
<comment type="caution">
    <text evidence="1">The sequence shown here is derived from an EMBL/GenBank/DDBJ whole genome shotgun (WGS) entry which is preliminary data.</text>
</comment>
<evidence type="ECO:0000313" key="2">
    <source>
        <dbReference type="Proteomes" id="UP000003327"/>
    </source>
</evidence>
<keyword evidence="2" id="KW-1185">Reference proteome</keyword>
<organism evidence="1 2">
    <name type="scientific">Prevotella veroralis F0319</name>
    <dbReference type="NCBI Taxonomy" id="649761"/>
    <lineage>
        <taxon>Bacteria</taxon>
        <taxon>Pseudomonadati</taxon>
        <taxon>Bacteroidota</taxon>
        <taxon>Bacteroidia</taxon>
        <taxon>Bacteroidales</taxon>
        <taxon>Prevotellaceae</taxon>
        <taxon>Prevotella</taxon>
    </lineage>
</organism>
<gene>
    <name evidence="1" type="ORF">HMPREF0973_02539</name>
</gene>
<dbReference type="Proteomes" id="UP000003327">
    <property type="component" value="Unassembled WGS sequence"/>
</dbReference>
<reference evidence="1 2" key="1">
    <citation type="submission" date="2009-09" db="EMBL/GenBank/DDBJ databases">
        <authorList>
            <person name="Weinstock G."/>
            <person name="Sodergren E."/>
            <person name="Clifton S."/>
            <person name="Fulton L."/>
            <person name="Fulton B."/>
            <person name="Courtney L."/>
            <person name="Fronick C."/>
            <person name="Harrison M."/>
            <person name="Strong C."/>
            <person name="Farmer C."/>
            <person name="Delahaunty K."/>
            <person name="Markovic C."/>
            <person name="Hall O."/>
            <person name="Minx P."/>
            <person name="Tomlinson C."/>
            <person name="Mitreva M."/>
            <person name="Nelson J."/>
            <person name="Hou S."/>
            <person name="Wollam A."/>
            <person name="Pepin K.H."/>
            <person name="Johnson M."/>
            <person name="Bhonagiri V."/>
            <person name="Nash W.E."/>
            <person name="Warren W."/>
            <person name="Chinwalla A."/>
            <person name="Mardis E.R."/>
            <person name="Wilson R.K."/>
        </authorList>
    </citation>
    <scope>NUCLEOTIDE SEQUENCE [LARGE SCALE GENOMIC DNA]</scope>
    <source>
        <strain evidence="1 2">F0319</strain>
    </source>
</reference>
<dbReference type="STRING" id="649761.HMPREF0973_02539"/>
<dbReference type="HOGENOM" id="CLU_2900512_0_0_10"/>
<sequence length="62" mass="7037">MMQGKPLFDVTERPLPFDEGISLFLLLLFLLMRHRLVALQSTTPSYANSTIHSPLHSERGRG</sequence>